<reference evidence="2 3" key="1">
    <citation type="journal article" date="2006" name="Proc. Natl. Acad. Sci. U.S.A.">
        <title>Burkholderia xenovorans LB400 harbors a multi-replicon, 9.73-Mbp genome shaped for versatility.</title>
        <authorList>
            <person name="Chain P.S."/>
            <person name="Denef V.J."/>
            <person name="Konstantinidis K.T."/>
            <person name="Vergez L.M."/>
            <person name="Agullo L."/>
            <person name="Reyes V.L."/>
            <person name="Hauser L."/>
            <person name="Cordova M."/>
            <person name="Gomez L."/>
            <person name="Gonzalez M."/>
            <person name="Land M."/>
            <person name="Lao V."/>
            <person name="Larimer F."/>
            <person name="LiPuma J.J."/>
            <person name="Mahenthiralingam E."/>
            <person name="Malfatti S.A."/>
            <person name="Marx C.J."/>
            <person name="Parnell J.J."/>
            <person name="Ramette A."/>
            <person name="Richardson P."/>
            <person name="Seeger M."/>
            <person name="Smith D."/>
            <person name="Spilker T."/>
            <person name="Sul W.J."/>
            <person name="Tsoi T.V."/>
            <person name="Ulrich L.E."/>
            <person name="Zhulin I.B."/>
            <person name="Tiedje J.M."/>
        </authorList>
    </citation>
    <scope>NUCLEOTIDE SEQUENCE [LARGE SCALE GENOMIC DNA]</scope>
    <source>
        <strain evidence="2 3">LB400</strain>
    </source>
</reference>
<dbReference type="OrthoDB" id="3824300at2"/>
<sequence>MIPDSTLSIHEISAFVDAGIPPDTPPGEHLDPLTVEFIEYALRSSVTTLDTQDAEQHAQRALSLGATTAQLHEILLLVSALGVHSLMAGSTKLARLGSPAGKPMTLAPLTNEQQALHQKYVGESSYWRRFEEAIPGFLDSLLRFSPEGFEAFFNFCALPWHKATVPALTKELISIAVDATPSHRFLPGVRIHVGNALTLGCGRTALREVLAIAARAPVHSGVR</sequence>
<dbReference type="PANTHER" id="PTHR33930">
    <property type="entry name" value="ALKYL HYDROPEROXIDE REDUCTASE AHPD"/>
    <property type="match status" value="1"/>
</dbReference>
<dbReference type="GO" id="GO:0016491">
    <property type="term" value="F:oxidoreductase activity"/>
    <property type="evidence" value="ECO:0007669"/>
    <property type="project" value="TreeGrafter"/>
</dbReference>
<gene>
    <name evidence="2" type="ORF">Bxe_C0317</name>
</gene>
<dbReference type="Gene3D" id="1.20.1290.10">
    <property type="entry name" value="AhpD-like"/>
    <property type="match status" value="1"/>
</dbReference>
<dbReference type="EMBL" id="CP000272">
    <property type="protein sequence ID" value="ABE36233.1"/>
    <property type="molecule type" value="Genomic_DNA"/>
</dbReference>
<dbReference type="PANTHER" id="PTHR33930:SF2">
    <property type="entry name" value="BLR3452 PROTEIN"/>
    <property type="match status" value="1"/>
</dbReference>
<dbReference type="InterPro" id="IPR003779">
    <property type="entry name" value="CMD-like"/>
</dbReference>
<dbReference type="Pfam" id="PF02627">
    <property type="entry name" value="CMD"/>
    <property type="match status" value="1"/>
</dbReference>
<feature type="domain" description="Carboxymuconolactone decarboxylase-like" evidence="1">
    <location>
        <begin position="146"/>
        <end position="214"/>
    </location>
</feature>
<dbReference type="STRING" id="266265.Bxe_C0317"/>
<evidence type="ECO:0000313" key="3">
    <source>
        <dbReference type="Proteomes" id="UP000001817"/>
    </source>
</evidence>
<dbReference type="RefSeq" id="WP_011493493.1">
    <property type="nucleotide sequence ID" value="NC_007953.1"/>
</dbReference>
<evidence type="ECO:0000259" key="1">
    <source>
        <dbReference type="Pfam" id="PF02627"/>
    </source>
</evidence>
<accession>Q13I56</accession>
<dbReference type="Proteomes" id="UP000001817">
    <property type="component" value="Chromosome 3"/>
</dbReference>
<keyword evidence="3" id="KW-1185">Reference proteome</keyword>
<organism evidence="2 3">
    <name type="scientific">Paraburkholderia xenovorans (strain LB400)</name>
    <dbReference type="NCBI Taxonomy" id="266265"/>
    <lineage>
        <taxon>Bacteria</taxon>
        <taxon>Pseudomonadati</taxon>
        <taxon>Pseudomonadota</taxon>
        <taxon>Betaproteobacteria</taxon>
        <taxon>Burkholderiales</taxon>
        <taxon>Burkholderiaceae</taxon>
        <taxon>Paraburkholderia</taxon>
    </lineage>
</organism>
<name>Q13I56_PARXL</name>
<dbReference type="InterPro" id="IPR029032">
    <property type="entry name" value="AhpD-like"/>
</dbReference>
<dbReference type="KEGG" id="bxe:Bxe_C0317"/>
<dbReference type="SUPFAM" id="SSF69118">
    <property type="entry name" value="AhpD-like"/>
    <property type="match status" value="1"/>
</dbReference>
<proteinExistence type="predicted"/>
<protein>
    <recommendedName>
        <fullName evidence="1">Carboxymuconolactone decarboxylase-like domain-containing protein</fullName>
    </recommendedName>
</protein>
<dbReference type="eggNOG" id="COG0599">
    <property type="taxonomic scope" value="Bacteria"/>
</dbReference>
<dbReference type="KEGG" id="bxb:DR64_8117"/>
<dbReference type="AlphaFoldDB" id="Q13I56"/>
<evidence type="ECO:0000313" key="2">
    <source>
        <dbReference type="EMBL" id="ABE36233.1"/>
    </source>
</evidence>